<dbReference type="EMBL" id="BQNB010008487">
    <property type="protein sequence ID" value="GJS50035.1"/>
    <property type="molecule type" value="Genomic_DNA"/>
</dbReference>
<keyword evidence="2" id="KW-0695">RNA-directed DNA polymerase</keyword>
<keyword evidence="2" id="KW-0808">Transferase</keyword>
<protein>
    <submittedName>
        <fullName evidence="2">Reverse transcriptase domain-containing protein</fullName>
    </submittedName>
</protein>
<dbReference type="Proteomes" id="UP001151760">
    <property type="component" value="Unassembled WGS sequence"/>
</dbReference>
<dbReference type="InterPro" id="IPR005162">
    <property type="entry name" value="Retrotrans_gag_dom"/>
</dbReference>
<name>A0ABQ4WB38_9ASTR</name>
<dbReference type="GO" id="GO:0003964">
    <property type="term" value="F:RNA-directed DNA polymerase activity"/>
    <property type="evidence" value="ECO:0007669"/>
    <property type="project" value="UniProtKB-KW"/>
</dbReference>
<evidence type="ECO:0000259" key="1">
    <source>
        <dbReference type="Pfam" id="PF03732"/>
    </source>
</evidence>
<reference evidence="2" key="1">
    <citation type="journal article" date="2022" name="Int. J. Mol. Sci.">
        <title>Draft Genome of Tanacetum Coccineum: Genomic Comparison of Closely Related Tanacetum-Family Plants.</title>
        <authorList>
            <person name="Yamashiro T."/>
            <person name="Shiraishi A."/>
            <person name="Nakayama K."/>
            <person name="Satake H."/>
        </authorList>
    </citation>
    <scope>NUCLEOTIDE SEQUENCE</scope>
</reference>
<keyword evidence="3" id="KW-1185">Reference proteome</keyword>
<sequence>MSMLEDRSSYINVSDLPKIRILLVWGGEDDSEETSPKKESMRKLFKTCCMNGGKVNQISLLQWLKKQVKPTKDPCWSTRTLYSNPYASHIGGELLALINMSANYEIHSFILARTAGTRNDFFPPEKISPPKDTETPVESPILISPSSSVESSSPAAIRQLVADSIAVALEAQAATMASTDNLNRNTGPRETLVARKSVGLIRWFERTKSVFSRRNYTEDCKVKFATGTLTEDALSWWNSYAKPIGIEQVDKIAWTEFKRLLTNKYCPRTEVKKMEDEFYNLFVKGNDLKTYARRFHKLAVLCPNIGTNQWRTIVMELHRVDYHQKY</sequence>
<feature type="domain" description="Retrotransposon gag" evidence="1">
    <location>
        <begin position="223"/>
        <end position="309"/>
    </location>
</feature>
<dbReference type="Pfam" id="PF03732">
    <property type="entry name" value="Retrotrans_gag"/>
    <property type="match status" value="1"/>
</dbReference>
<organism evidence="2 3">
    <name type="scientific">Tanacetum coccineum</name>
    <dbReference type="NCBI Taxonomy" id="301880"/>
    <lineage>
        <taxon>Eukaryota</taxon>
        <taxon>Viridiplantae</taxon>
        <taxon>Streptophyta</taxon>
        <taxon>Embryophyta</taxon>
        <taxon>Tracheophyta</taxon>
        <taxon>Spermatophyta</taxon>
        <taxon>Magnoliopsida</taxon>
        <taxon>eudicotyledons</taxon>
        <taxon>Gunneridae</taxon>
        <taxon>Pentapetalae</taxon>
        <taxon>asterids</taxon>
        <taxon>campanulids</taxon>
        <taxon>Asterales</taxon>
        <taxon>Asteraceae</taxon>
        <taxon>Asteroideae</taxon>
        <taxon>Anthemideae</taxon>
        <taxon>Anthemidinae</taxon>
        <taxon>Tanacetum</taxon>
    </lineage>
</organism>
<evidence type="ECO:0000313" key="2">
    <source>
        <dbReference type="EMBL" id="GJS50035.1"/>
    </source>
</evidence>
<keyword evidence="2" id="KW-0548">Nucleotidyltransferase</keyword>
<reference evidence="2" key="2">
    <citation type="submission" date="2022-01" db="EMBL/GenBank/DDBJ databases">
        <authorList>
            <person name="Yamashiro T."/>
            <person name="Shiraishi A."/>
            <person name="Satake H."/>
            <person name="Nakayama K."/>
        </authorList>
    </citation>
    <scope>NUCLEOTIDE SEQUENCE</scope>
</reference>
<gene>
    <name evidence="2" type="ORF">Tco_0600156</name>
</gene>
<evidence type="ECO:0000313" key="3">
    <source>
        <dbReference type="Proteomes" id="UP001151760"/>
    </source>
</evidence>
<accession>A0ABQ4WB38</accession>
<proteinExistence type="predicted"/>
<comment type="caution">
    <text evidence="2">The sequence shown here is derived from an EMBL/GenBank/DDBJ whole genome shotgun (WGS) entry which is preliminary data.</text>
</comment>